<dbReference type="Proteomes" id="UP000031668">
    <property type="component" value="Unassembled WGS sequence"/>
</dbReference>
<dbReference type="Gene3D" id="3.90.245.10">
    <property type="entry name" value="Ribonucleoside hydrolase-like"/>
    <property type="match status" value="1"/>
</dbReference>
<dbReference type="PANTHER" id="PTHR46190:SF1">
    <property type="entry name" value="SI:CH211-201H21.5"/>
    <property type="match status" value="1"/>
</dbReference>
<dbReference type="AlphaFoldDB" id="A0A0C2JQI4"/>
<evidence type="ECO:0000256" key="1">
    <source>
        <dbReference type="ARBA" id="ARBA00009176"/>
    </source>
</evidence>
<gene>
    <name evidence="3" type="ORF">RF11_02524</name>
</gene>
<dbReference type="InterPro" id="IPR036452">
    <property type="entry name" value="Ribo_hydro-like"/>
</dbReference>
<evidence type="ECO:0000259" key="2">
    <source>
        <dbReference type="Pfam" id="PF01156"/>
    </source>
</evidence>
<evidence type="ECO:0000313" key="3">
    <source>
        <dbReference type="EMBL" id="KII71618.1"/>
    </source>
</evidence>
<proteinExistence type="inferred from homology"/>
<dbReference type="Pfam" id="PF01156">
    <property type="entry name" value="IU_nuc_hydro"/>
    <property type="match status" value="1"/>
</dbReference>
<dbReference type="InterPro" id="IPR001910">
    <property type="entry name" value="Inosine/uridine_hydrolase_dom"/>
</dbReference>
<evidence type="ECO:0000313" key="4">
    <source>
        <dbReference type="Proteomes" id="UP000031668"/>
    </source>
</evidence>
<accession>A0A0C2JQI4</accession>
<comment type="caution">
    <text evidence="3">The sequence shown here is derived from an EMBL/GenBank/DDBJ whole genome shotgun (WGS) entry which is preliminary data.</text>
</comment>
<dbReference type="GO" id="GO:0016799">
    <property type="term" value="F:hydrolase activity, hydrolyzing N-glycosyl compounds"/>
    <property type="evidence" value="ECO:0007669"/>
    <property type="project" value="InterPro"/>
</dbReference>
<dbReference type="InterPro" id="IPR052775">
    <property type="entry name" value="IUN_hydrolase"/>
</dbReference>
<keyword evidence="4" id="KW-1185">Reference proteome</keyword>
<dbReference type="OrthoDB" id="432381at2759"/>
<dbReference type="SUPFAM" id="SSF53590">
    <property type="entry name" value="Nucleoside hydrolase"/>
    <property type="match status" value="1"/>
</dbReference>
<sequence>MSSVEALIYYSKKYPKSIHGIFMGPLTNLALAFLIDNDFPSRLASINIIRSDRTEKTIKNISDYAASNSWCDPLAYVILKECISKINVPIRIVDLAMCLAPHLPLSFLDNIKNLNRRASKMNKHLDLFEIFIDRTNQYSRKIYQENGIIVFDLYAAAGLFNLSLWKTVKRVNIVNVVKSGQLQGQVEYQEDSQGSVDLFYEFETDQMAEKIVDTISRAGILLMHYRRNYLSNN</sequence>
<organism evidence="3 4">
    <name type="scientific">Thelohanellus kitauei</name>
    <name type="common">Myxosporean</name>
    <dbReference type="NCBI Taxonomy" id="669202"/>
    <lineage>
        <taxon>Eukaryota</taxon>
        <taxon>Metazoa</taxon>
        <taxon>Cnidaria</taxon>
        <taxon>Myxozoa</taxon>
        <taxon>Myxosporea</taxon>
        <taxon>Bivalvulida</taxon>
        <taxon>Platysporina</taxon>
        <taxon>Myxobolidae</taxon>
        <taxon>Thelohanellus</taxon>
    </lineage>
</organism>
<comment type="similarity">
    <text evidence="1">Belongs to the IUNH family.</text>
</comment>
<name>A0A0C2JQI4_THEKT</name>
<reference evidence="3 4" key="1">
    <citation type="journal article" date="2014" name="Genome Biol. Evol.">
        <title>The genome of the myxosporean Thelohanellus kitauei shows adaptations to nutrient acquisition within its fish host.</title>
        <authorList>
            <person name="Yang Y."/>
            <person name="Xiong J."/>
            <person name="Zhou Z."/>
            <person name="Huo F."/>
            <person name="Miao W."/>
            <person name="Ran C."/>
            <person name="Liu Y."/>
            <person name="Zhang J."/>
            <person name="Feng J."/>
            <person name="Wang M."/>
            <person name="Wang M."/>
            <person name="Wang L."/>
            <person name="Yao B."/>
        </authorList>
    </citation>
    <scope>NUCLEOTIDE SEQUENCE [LARGE SCALE GENOMIC DNA]</scope>
    <source>
        <strain evidence="3">Wuqing</strain>
    </source>
</reference>
<feature type="domain" description="Inosine/uridine-preferring nucleoside hydrolase" evidence="2">
    <location>
        <begin position="4"/>
        <end position="188"/>
    </location>
</feature>
<protein>
    <recommendedName>
        <fullName evidence="2">Inosine/uridine-preferring nucleoside hydrolase domain-containing protein</fullName>
    </recommendedName>
</protein>
<dbReference type="PANTHER" id="PTHR46190">
    <property type="entry name" value="SI:CH211-201H21.5-RELATED"/>
    <property type="match status" value="1"/>
</dbReference>
<dbReference type="EMBL" id="JWZT01001701">
    <property type="protein sequence ID" value="KII71618.1"/>
    <property type="molecule type" value="Genomic_DNA"/>
</dbReference>